<dbReference type="RefSeq" id="WP_022528447.1">
    <property type="nucleotide sequence ID" value="NZ_KI271583.1"/>
</dbReference>
<keyword evidence="3" id="KW-1185">Reference proteome</keyword>
<dbReference type="HOGENOM" id="CLU_1249339_0_0_9"/>
<feature type="transmembrane region" description="Helical" evidence="1">
    <location>
        <begin position="85"/>
        <end position="104"/>
    </location>
</feature>
<dbReference type="STRING" id="1231336.L248_1162"/>
<feature type="transmembrane region" description="Helical" evidence="1">
    <location>
        <begin position="46"/>
        <end position="64"/>
    </location>
</feature>
<gene>
    <name evidence="2" type="ORF">L248_1162</name>
</gene>
<keyword evidence="1" id="KW-0472">Membrane</keyword>
<feature type="transmembrane region" description="Helical" evidence="1">
    <location>
        <begin position="124"/>
        <end position="143"/>
    </location>
</feature>
<feature type="transmembrane region" description="Helical" evidence="1">
    <location>
        <begin position="188"/>
        <end position="211"/>
    </location>
</feature>
<proteinExistence type="predicted"/>
<evidence type="ECO:0000313" key="2">
    <source>
        <dbReference type="EMBL" id="ERL66070.1"/>
    </source>
</evidence>
<feature type="transmembrane region" description="Helical" evidence="1">
    <location>
        <begin position="155"/>
        <end position="176"/>
    </location>
</feature>
<keyword evidence="1" id="KW-1133">Transmembrane helix</keyword>
<accession>U4TRI7</accession>
<dbReference type="Proteomes" id="UP000030647">
    <property type="component" value="Unassembled WGS sequence"/>
</dbReference>
<organism evidence="2 3">
    <name type="scientific">Schleiferilactobacillus shenzhenensis LY-73</name>
    <dbReference type="NCBI Taxonomy" id="1231336"/>
    <lineage>
        <taxon>Bacteria</taxon>
        <taxon>Bacillati</taxon>
        <taxon>Bacillota</taxon>
        <taxon>Bacilli</taxon>
        <taxon>Lactobacillales</taxon>
        <taxon>Lactobacillaceae</taxon>
        <taxon>Schleiferilactobacillus</taxon>
    </lineage>
</organism>
<evidence type="ECO:0000256" key="1">
    <source>
        <dbReference type="SAM" id="Phobius"/>
    </source>
</evidence>
<dbReference type="AlphaFoldDB" id="U4TRI7"/>
<name>U4TRI7_9LACO</name>
<evidence type="ECO:0000313" key="3">
    <source>
        <dbReference type="Proteomes" id="UP000030647"/>
    </source>
</evidence>
<protein>
    <submittedName>
        <fullName evidence="2">Uncharacterized protein</fullName>
    </submittedName>
</protein>
<dbReference type="EMBL" id="KI271583">
    <property type="protein sequence ID" value="ERL66070.1"/>
    <property type="molecule type" value="Genomic_DNA"/>
</dbReference>
<sequence>MLLLKKRWWAIVLYLACITANAGVYQFYRLHPRTTPGAGTALPSGAANGLLVFAFLLVFIIMPLDKPITALLRTTPPEQIWRQAALLDLLVSGLTAAIMTAAAASTRDPLTFWLLTDWPDALKLLHYGMTTALWYWCFLAGCQRGSDWLNRHSRWVSGLLLVIIVYVLLTQFFSGLHAFNQSSAHHLVVFFATQTLLLPAGGLACAAVILWRQHVRPWLTA</sequence>
<reference evidence="3" key="1">
    <citation type="journal article" date="2013" name="Genome Announc.">
        <title>Whole-Genome Sequencing of Lactobacillus shenzhenensis Strain LY-73T.</title>
        <authorList>
            <person name="Lin Z."/>
            <person name="Liu Z."/>
            <person name="Yang R."/>
            <person name="Zou Y."/>
            <person name="Wan D."/>
            <person name="Chen J."/>
            <person name="Guo M."/>
            <person name="Zhao J."/>
            <person name="Fang C."/>
            <person name="Yang R."/>
            <person name="Liu F."/>
        </authorList>
    </citation>
    <scope>NUCLEOTIDE SEQUENCE [LARGE SCALE GENOMIC DNA]</scope>
    <source>
        <strain evidence="3">LY-73</strain>
    </source>
</reference>
<keyword evidence="1" id="KW-0812">Transmembrane</keyword>